<accession>A0A0M3IGK5</accession>
<reference evidence="5" key="1">
    <citation type="submission" date="2017-02" db="UniProtKB">
        <authorList>
            <consortium name="WormBaseParasite"/>
        </authorList>
    </citation>
    <scope>IDENTIFICATION</scope>
</reference>
<dbReference type="Gene3D" id="1.10.225.10">
    <property type="entry name" value="Saposin-like"/>
    <property type="match status" value="1"/>
</dbReference>
<evidence type="ECO:0000313" key="4">
    <source>
        <dbReference type="Proteomes" id="UP000036681"/>
    </source>
</evidence>
<dbReference type="InterPro" id="IPR008139">
    <property type="entry name" value="SaposinB_dom"/>
</dbReference>
<dbReference type="AlphaFoldDB" id="A0A0M3IGK5"/>
<dbReference type="Proteomes" id="UP000036681">
    <property type="component" value="Unplaced"/>
</dbReference>
<keyword evidence="4" id="KW-1185">Reference proteome</keyword>
<proteinExistence type="predicted"/>
<dbReference type="Pfam" id="PF03489">
    <property type="entry name" value="SapB_2"/>
    <property type="match status" value="1"/>
</dbReference>
<organism evidence="4 5">
    <name type="scientific">Ascaris lumbricoides</name>
    <name type="common">Giant roundworm</name>
    <dbReference type="NCBI Taxonomy" id="6252"/>
    <lineage>
        <taxon>Eukaryota</taxon>
        <taxon>Metazoa</taxon>
        <taxon>Ecdysozoa</taxon>
        <taxon>Nematoda</taxon>
        <taxon>Chromadorea</taxon>
        <taxon>Rhabditida</taxon>
        <taxon>Spirurina</taxon>
        <taxon>Ascaridomorpha</taxon>
        <taxon>Ascaridoidea</taxon>
        <taxon>Ascarididae</taxon>
        <taxon>Ascaris</taxon>
    </lineage>
</organism>
<evidence type="ECO:0000256" key="1">
    <source>
        <dbReference type="ARBA" id="ARBA00023157"/>
    </source>
</evidence>
<evidence type="ECO:0000256" key="2">
    <source>
        <dbReference type="SAM" id="SignalP"/>
    </source>
</evidence>
<feature type="domain" description="Saposin B-type" evidence="3">
    <location>
        <begin position="89"/>
        <end position="164"/>
    </location>
</feature>
<dbReference type="InterPro" id="IPR011001">
    <property type="entry name" value="Saposin-like"/>
</dbReference>
<feature type="chain" id="PRO_5005657204" evidence="2">
    <location>
        <begin position="22"/>
        <end position="164"/>
    </location>
</feature>
<keyword evidence="1" id="KW-1015">Disulfide bond</keyword>
<dbReference type="SMART" id="SM00741">
    <property type="entry name" value="SapB"/>
    <property type="match status" value="1"/>
</dbReference>
<keyword evidence="2" id="KW-0732">Signal</keyword>
<evidence type="ECO:0000313" key="5">
    <source>
        <dbReference type="WBParaSite" id="ALUE_0001744501-mRNA-1"/>
    </source>
</evidence>
<dbReference type="SUPFAM" id="SSF47862">
    <property type="entry name" value="Saposin"/>
    <property type="match status" value="1"/>
</dbReference>
<evidence type="ECO:0000259" key="3">
    <source>
        <dbReference type="PROSITE" id="PS50015"/>
    </source>
</evidence>
<dbReference type="InterPro" id="IPR008138">
    <property type="entry name" value="SapB_2"/>
</dbReference>
<protein>
    <submittedName>
        <fullName evidence="5">Saposin B-type domain-containing protein</fullName>
    </submittedName>
</protein>
<feature type="signal peptide" evidence="2">
    <location>
        <begin position="1"/>
        <end position="21"/>
    </location>
</feature>
<sequence>MTMKQNATMLVLLMLAALLSAQVVQRDFACRICDRLVPALRVSQYQIGSCHDRLPLELCNAVEKTLAIKMHTRYQEALCQPSFCVRYTAECTCAISKTLMQVAETNKEQPEDEFEKRLRLTCTQLDFLDPPCNMIVDEYAKKMHELALNGIPAETACKEIGLCQ</sequence>
<dbReference type="WBParaSite" id="ALUE_0001744501-mRNA-1">
    <property type="protein sequence ID" value="ALUE_0001744501-mRNA-1"/>
    <property type="gene ID" value="ALUE_0001744501"/>
</dbReference>
<dbReference type="PROSITE" id="PS50015">
    <property type="entry name" value="SAP_B"/>
    <property type="match status" value="1"/>
</dbReference>
<name>A0A0M3IGK5_ASCLU</name>